<organism evidence="3 4">
    <name type="scientific">Haloplanus salinus</name>
    <dbReference type="NCBI Taxonomy" id="1126245"/>
    <lineage>
        <taxon>Archaea</taxon>
        <taxon>Methanobacteriati</taxon>
        <taxon>Methanobacteriota</taxon>
        <taxon>Stenosarchaea group</taxon>
        <taxon>Halobacteria</taxon>
        <taxon>Halobacteriales</taxon>
        <taxon>Haloferacaceae</taxon>
        <taxon>Haloplanus</taxon>
    </lineage>
</organism>
<keyword evidence="1" id="KW-0175">Coiled coil</keyword>
<evidence type="ECO:0000313" key="3">
    <source>
        <dbReference type="EMBL" id="RCU47926.1"/>
    </source>
</evidence>
<evidence type="ECO:0000256" key="1">
    <source>
        <dbReference type="SAM" id="Coils"/>
    </source>
</evidence>
<gene>
    <name evidence="3" type="ORF">DU504_11855</name>
</gene>
<protein>
    <submittedName>
        <fullName evidence="3">Uncharacterized protein</fullName>
    </submittedName>
</protein>
<feature type="coiled-coil region" evidence="1">
    <location>
        <begin position="26"/>
        <end position="56"/>
    </location>
</feature>
<feature type="region of interest" description="Disordered" evidence="2">
    <location>
        <begin position="96"/>
        <end position="171"/>
    </location>
</feature>
<name>A0A368NCH7_9EURY</name>
<dbReference type="OrthoDB" id="308478at2157"/>
<feature type="compositionally biased region" description="Acidic residues" evidence="2">
    <location>
        <begin position="96"/>
        <end position="125"/>
    </location>
</feature>
<sequence>MKEIELSKPIDEMDDDDLRTTFAKVLEAHEENIAEFASLTEELEAATARAEEADETLTGAKAYFAEKASGYTRLSGEVLAARFSLDELIEMAGEADAAEFAEEEAEEASESADGEEEAAFSEDSAEESKEETPLFAEKPQKSPAFTADEEEAVRAAAKARLSGMAGLSLDN</sequence>
<dbReference type="AlphaFoldDB" id="A0A368NCH7"/>
<accession>A0A368NCH7</accession>
<reference evidence="3 4" key="1">
    <citation type="submission" date="2018-07" db="EMBL/GenBank/DDBJ databases">
        <title>Genome sequences of Haloplanus salinus JCM 18368T.</title>
        <authorList>
            <person name="Kim Y.B."/>
            <person name="Roh S.W."/>
        </authorList>
    </citation>
    <scope>NUCLEOTIDE SEQUENCE [LARGE SCALE GENOMIC DNA]</scope>
    <source>
        <strain evidence="3 4">JCM 18368</strain>
    </source>
</reference>
<keyword evidence="4" id="KW-1185">Reference proteome</keyword>
<evidence type="ECO:0000256" key="2">
    <source>
        <dbReference type="SAM" id="MobiDB-lite"/>
    </source>
</evidence>
<comment type="caution">
    <text evidence="3">The sequence shown here is derived from an EMBL/GenBank/DDBJ whole genome shotgun (WGS) entry which is preliminary data.</text>
</comment>
<dbReference type="EMBL" id="QPHM01000001">
    <property type="protein sequence ID" value="RCU47926.1"/>
    <property type="molecule type" value="Genomic_DNA"/>
</dbReference>
<dbReference type="Proteomes" id="UP000252189">
    <property type="component" value="Unassembled WGS sequence"/>
</dbReference>
<evidence type="ECO:0000313" key="4">
    <source>
        <dbReference type="Proteomes" id="UP000252189"/>
    </source>
</evidence>
<proteinExistence type="predicted"/>
<dbReference type="RefSeq" id="WP_114449485.1">
    <property type="nucleotide sequence ID" value="NZ_QPHM01000001.1"/>
</dbReference>